<evidence type="ECO:0000313" key="4">
    <source>
        <dbReference type="Proteomes" id="UP000326779"/>
    </source>
</evidence>
<dbReference type="RefSeq" id="WP_146994050.1">
    <property type="nucleotide sequence ID" value="NZ_BJTX01000010.1"/>
</dbReference>
<keyword evidence="1" id="KW-0732">Signal</keyword>
<accession>A0A510TSZ6</accession>
<dbReference type="EMBL" id="CP045143">
    <property type="protein sequence ID" value="QFR22306.1"/>
    <property type="molecule type" value="Genomic_DNA"/>
</dbReference>
<proteinExistence type="predicted"/>
<evidence type="ECO:0000313" key="2">
    <source>
        <dbReference type="EMBL" id="MEE6716114.1"/>
    </source>
</evidence>
<evidence type="ECO:0000313" key="5">
    <source>
        <dbReference type="Proteomes" id="UP001330016"/>
    </source>
</evidence>
<dbReference type="Proteomes" id="UP001330016">
    <property type="component" value="Unassembled WGS sequence"/>
</dbReference>
<dbReference type="Proteomes" id="UP000326779">
    <property type="component" value="Chromosome"/>
</dbReference>
<organism evidence="3 4">
    <name type="scientific">Schleiferilactobacillus harbinensis</name>
    <dbReference type="NCBI Taxonomy" id="304207"/>
    <lineage>
        <taxon>Bacteria</taxon>
        <taxon>Bacillati</taxon>
        <taxon>Bacillota</taxon>
        <taxon>Bacilli</taxon>
        <taxon>Lactobacillales</taxon>
        <taxon>Lactobacillaceae</taxon>
        <taxon>Schleiferilactobacillus</taxon>
    </lineage>
</organism>
<feature type="signal peptide" evidence="1">
    <location>
        <begin position="1"/>
        <end position="30"/>
    </location>
</feature>
<dbReference type="EMBL" id="JAQSGK010000026">
    <property type="protein sequence ID" value="MEE6716114.1"/>
    <property type="molecule type" value="Genomic_DNA"/>
</dbReference>
<dbReference type="KEGG" id="lhb:D1010_01950"/>
<reference evidence="3 4" key="1">
    <citation type="submission" date="2019-10" db="EMBL/GenBank/DDBJ databases">
        <title>The completed genome of Lactobacillus harbinensis M1.</title>
        <authorList>
            <person name="Zheng Y."/>
        </authorList>
    </citation>
    <scope>NUCLEOTIDE SEQUENCE [LARGE SCALE GENOMIC DNA]</scope>
    <source>
        <strain evidence="3 4">M1</strain>
    </source>
</reference>
<keyword evidence="5" id="KW-1185">Reference proteome</keyword>
<feature type="chain" id="PRO_5044617062" evidence="1">
    <location>
        <begin position="31"/>
        <end position="120"/>
    </location>
</feature>
<dbReference type="AlphaFoldDB" id="A0A510TSZ6"/>
<name>A0A510TSZ6_9LACO</name>
<reference evidence="2 5" key="2">
    <citation type="submission" date="2023-02" db="EMBL/GenBank/DDBJ databases">
        <title>The predominant lactic acid bacteria and yeasts involved in the spontaneous fermentation of millet during the production of the traditional porridge Hausa koko in Ghana.</title>
        <authorList>
            <person name="Atter A."/>
            <person name="Diaz M."/>
        </authorList>
    </citation>
    <scope>NUCLEOTIDE SEQUENCE [LARGE SCALE GENOMIC DNA]</scope>
    <source>
        <strain evidence="2 5">FI11640</strain>
    </source>
</reference>
<protein>
    <submittedName>
        <fullName evidence="3">Uncharacterized protein</fullName>
    </submittedName>
</protein>
<evidence type="ECO:0000313" key="3">
    <source>
        <dbReference type="EMBL" id="QFR22306.1"/>
    </source>
</evidence>
<evidence type="ECO:0000256" key="1">
    <source>
        <dbReference type="SAM" id="SignalP"/>
    </source>
</evidence>
<gene>
    <name evidence="3" type="ORF">D1010_01950</name>
    <name evidence="2" type="ORF">PS435_09610</name>
</gene>
<sequence>MKNVKKILGMFLVLAMGLVLLAGGTGVAQAATTSLTGVTKTDDSVDRIWMSFNSPTDQGAYWFYEYYLPGVSFRGYLSRTQDIHMLNMTAFHYEGYLYNYNIRNIPIPVLDRHQPTAVNQ</sequence>